<gene>
    <name evidence="1" type="ORF">FHS36_000839</name>
</gene>
<dbReference type="AlphaFoldDB" id="A0A7W8B901"/>
<accession>A0A7W8B901</accession>
<name>A0A7W8B901_STREU</name>
<evidence type="ECO:0000313" key="2">
    <source>
        <dbReference type="Proteomes" id="UP000528608"/>
    </source>
</evidence>
<dbReference type="RefSeq" id="WP_146045408.1">
    <property type="nucleotide sequence ID" value="NZ_JACHJF010000002.1"/>
</dbReference>
<comment type="caution">
    <text evidence="1">The sequence shown here is derived from an EMBL/GenBank/DDBJ whole genome shotgun (WGS) entry which is preliminary data.</text>
</comment>
<organism evidence="1 2">
    <name type="scientific">Streptomyces eurocidicus</name>
    <name type="common">Streptoverticillium eurocidicus</name>
    <dbReference type="NCBI Taxonomy" id="66423"/>
    <lineage>
        <taxon>Bacteria</taxon>
        <taxon>Bacillati</taxon>
        <taxon>Actinomycetota</taxon>
        <taxon>Actinomycetes</taxon>
        <taxon>Kitasatosporales</taxon>
        <taxon>Streptomycetaceae</taxon>
        <taxon>Streptomyces</taxon>
    </lineage>
</organism>
<protein>
    <submittedName>
        <fullName evidence="1">YD repeat-containing protein</fullName>
    </submittedName>
</protein>
<reference evidence="1 2" key="1">
    <citation type="submission" date="2020-08" db="EMBL/GenBank/DDBJ databases">
        <title>Genomic Encyclopedia of Type Strains, Phase III (KMG-III): the genomes of soil and plant-associated and newly described type strains.</title>
        <authorList>
            <person name="Whitman W."/>
        </authorList>
    </citation>
    <scope>NUCLEOTIDE SEQUENCE [LARGE SCALE GENOMIC DNA]</scope>
    <source>
        <strain evidence="1 2">CECT 3259</strain>
    </source>
</reference>
<dbReference type="OrthoDB" id="4555333at2"/>
<dbReference type="EMBL" id="JACHJF010000002">
    <property type="protein sequence ID" value="MBB5117433.1"/>
    <property type="molecule type" value="Genomic_DNA"/>
</dbReference>
<evidence type="ECO:0000313" key="1">
    <source>
        <dbReference type="EMBL" id="MBB5117433.1"/>
    </source>
</evidence>
<sequence length="120" mass="13189">MGVVMGGALRIPEDDDVLQAIGVSPEIQPDGDVREVCLSDEAGGELRLSYDPVGRSVRTRWLRDGEVILDLFREGAVSVDIRSEGKDVYFAIEFMGDGWSGRMNVAVFPTISIKDKFLLV</sequence>
<proteinExistence type="predicted"/>
<dbReference type="Proteomes" id="UP000528608">
    <property type="component" value="Unassembled WGS sequence"/>
</dbReference>